<gene>
    <name evidence="2" type="ORF">GCM10022407_15330</name>
</gene>
<accession>A0ABP7PSN4</accession>
<dbReference type="EMBL" id="BAABDI010000008">
    <property type="protein sequence ID" value="GAA3970424.1"/>
    <property type="molecule type" value="Genomic_DNA"/>
</dbReference>
<name>A0ABP7PSN4_9BACT</name>
<feature type="chain" id="PRO_5046414314" description="Copper binding protein, plastocyanin/azurin family" evidence="1">
    <location>
        <begin position="44"/>
        <end position="157"/>
    </location>
</feature>
<dbReference type="Proteomes" id="UP001501556">
    <property type="component" value="Unassembled WGS sequence"/>
</dbReference>
<reference evidence="3" key="1">
    <citation type="journal article" date="2019" name="Int. J. Syst. Evol. Microbiol.">
        <title>The Global Catalogue of Microorganisms (GCM) 10K type strain sequencing project: providing services to taxonomists for standard genome sequencing and annotation.</title>
        <authorList>
            <consortium name="The Broad Institute Genomics Platform"/>
            <consortium name="The Broad Institute Genome Sequencing Center for Infectious Disease"/>
            <person name="Wu L."/>
            <person name="Ma J."/>
        </authorList>
    </citation>
    <scope>NUCLEOTIDE SEQUENCE [LARGE SCALE GENOMIC DNA]</scope>
    <source>
        <strain evidence="3">JCM 17217</strain>
    </source>
</reference>
<evidence type="ECO:0008006" key="4">
    <source>
        <dbReference type="Google" id="ProtNLM"/>
    </source>
</evidence>
<keyword evidence="3" id="KW-1185">Reference proteome</keyword>
<evidence type="ECO:0000256" key="1">
    <source>
        <dbReference type="SAM" id="SignalP"/>
    </source>
</evidence>
<organism evidence="2 3">
    <name type="scientific">Hymenobacter antarcticus</name>
    <dbReference type="NCBI Taxonomy" id="486270"/>
    <lineage>
        <taxon>Bacteria</taxon>
        <taxon>Pseudomonadati</taxon>
        <taxon>Bacteroidota</taxon>
        <taxon>Cytophagia</taxon>
        <taxon>Cytophagales</taxon>
        <taxon>Hymenobacteraceae</taxon>
        <taxon>Hymenobacter</taxon>
    </lineage>
</organism>
<comment type="caution">
    <text evidence="2">The sequence shown here is derived from an EMBL/GenBank/DDBJ whole genome shotgun (WGS) entry which is preliminary data.</text>
</comment>
<sequence length="157" mass="16889">MFFLTMQTTVPPFSSPKRLSLAGRVAGALVALLLLGVAPSAHAQTWMVSTTAQIKLGVLDKYGQIGPYTATFVVHSERTGKDYYLVRELAKGQTGVDVLFPTEPSDPEYFKSETGEAANPTPGRYTWECRVKGVKAVGGKFTFPEVGNDVTVVSSGK</sequence>
<evidence type="ECO:0000313" key="3">
    <source>
        <dbReference type="Proteomes" id="UP001501556"/>
    </source>
</evidence>
<keyword evidence="1" id="KW-0732">Signal</keyword>
<feature type="signal peptide" evidence="1">
    <location>
        <begin position="1"/>
        <end position="43"/>
    </location>
</feature>
<proteinExistence type="predicted"/>
<evidence type="ECO:0000313" key="2">
    <source>
        <dbReference type="EMBL" id="GAA3970424.1"/>
    </source>
</evidence>
<protein>
    <recommendedName>
        <fullName evidence="4">Copper binding protein, plastocyanin/azurin family</fullName>
    </recommendedName>
</protein>